<evidence type="ECO:0000256" key="6">
    <source>
        <dbReference type="ARBA" id="ARBA00023170"/>
    </source>
</evidence>
<evidence type="ECO:0000256" key="8">
    <source>
        <dbReference type="ARBA" id="ARBA00023224"/>
    </source>
</evidence>
<dbReference type="EMBL" id="KT595939">
    <property type="protein sequence ID" value="ALE14790.1"/>
    <property type="molecule type" value="Genomic_DNA"/>
</dbReference>
<dbReference type="OrthoDB" id="20856at10239"/>
<evidence type="ECO:0000256" key="3">
    <source>
        <dbReference type="ARBA" id="ARBA00022989"/>
    </source>
</evidence>
<evidence type="ECO:0000256" key="7">
    <source>
        <dbReference type="ARBA" id="ARBA00023180"/>
    </source>
</evidence>
<name>A0A0M4MPX9_9GAMA</name>
<organism evidence="11 12">
    <name type="scientific">Felid gammaherpesvirus 1</name>
    <dbReference type="NCBI Taxonomy" id="2560468"/>
    <lineage>
        <taxon>Viruses</taxon>
        <taxon>Duplodnaviria</taxon>
        <taxon>Heunggongvirae</taxon>
        <taxon>Peploviricota</taxon>
        <taxon>Herviviricetes</taxon>
        <taxon>Herpesvirales</taxon>
        <taxon>Orthoherpesviridae</taxon>
        <taxon>Gammaherpesvirinae</taxon>
        <taxon>Percavirus</taxon>
        <taxon>Percavirus felidgamma1</taxon>
    </lineage>
</organism>
<dbReference type="InterPro" id="IPR017452">
    <property type="entry name" value="GPCR_Rhodpsn_7TM"/>
</dbReference>
<accession>A0A0M4MPX9</accession>
<feature type="transmembrane region" description="Helical" evidence="9">
    <location>
        <begin position="228"/>
        <end position="247"/>
    </location>
</feature>
<evidence type="ECO:0000256" key="2">
    <source>
        <dbReference type="ARBA" id="ARBA00022692"/>
    </source>
</evidence>
<dbReference type="GO" id="GO:0016493">
    <property type="term" value="F:C-C chemokine receptor activity"/>
    <property type="evidence" value="ECO:0007669"/>
    <property type="project" value="TreeGrafter"/>
</dbReference>
<keyword evidence="7" id="KW-0325">Glycoprotein</keyword>
<dbReference type="Gene3D" id="1.20.1070.10">
    <property type="entry name" value="Rhodopsin 7-helix transmembrane proteins"/>
    <property type="match status" value="1"/>
</dbReference>
<dbReference type="InterPro" id="IPR050119">
    <property type="entry name" value="CCR1-9-like"/>
</dbReference>
<protein>
    <submittedName>
        <fullName evidence="11">ORF74</fullName>
    </submittedName>
</protein>
<feature type="transmembrane region" description="Helical" evidence="9">
    <location>
        <begin position="259"/>
        <end position="282"/>
    </location>
</feature>
<feature type="transmembrane region" description="Helical" evidence="9">
    <location>
        <begin position="84"/>
        <end position="106"/>
    </location>
</feature>
<feature type="transmembrane region" description="Helical" evidence="9">
    <location>
        <begin position="302"/>
        <end position="325"/>
    </location>
</feature>
<dbReference type="PRINTS" id="PR00237">
    <property type="entry name" value="GPCRRHODOPSN"/>
</dbReference>
<dbReference type="GeneID" id="26100469"/>
<keyword evidence="12" id="KW-1185">Reference proteome</keyword>
<dbReference type="GO" id="GO:0019722">
    <property type="term" value="P:calcium-mediated signaling"/>
    <property type="evidence" value="ECO:0007669"/>
    <property type="project" value="TreeGrafter"/>
</dbReference>
<keyword evidence="6" id="KW-0675">Receptor</keyword>
<keyword evidence="4" id="KW-0297">G-protein coupled receptor</keyword>
<dbReference type="GO" id="GO:0016020">
    <property type="term" value="C:membrane"/>
    <property type="evidence" value="ECO:0007669"/>
    <property type="project" value="UniProtKB-SubCell"/>
</dbReference>
<dbReference type="GO" id="GO:0006955">
    <property type="term" value="P:immune response"/>
    <property type="evidence" value="ECO:0007669"/>
    <property type="project" value="TreeGrafter"/>
</dbReference>
<feature type="transmembrane region" description="Helical" evidence="9">
    <location>
        <begin position="126"/>
        <end position="149"/>
    </location>
</feature>
<keyword evidence="5 9" id="KW-0472">Membrane</keyword>
<dbReference type="InterPro" id="IPR000276">
    <property type="entry name" value="GPCR_Rhodpsn"/>
</dbReference>
<evidence type="ECO:0000259" key="10">
    <source>
        <dbReference type="PROSITE" id="PS50262"/>
    </source>
</evidence>
<proteinExistence type="predicted"/>
<feature type="transmembrane region" description="Helical" evidence="9">
    <location>
        <begin position="53"/>
        <end position="72"/>
    </location>
</feature>
<dbReference type="GO" id="GO:0060326">
    <property type="term" value="P:cell chemotaxis"/>
    <property type="evidence" value="ECO:0007669"/>
    <property type="project" value="TreeGrafter"/>
</dbReference>
<dbReference type="GO" id="GO:0007204">
    <property type="term" value="P:positive regulation of cytosolic calcium ion concentration"/>
    <property type="evidence" value="ECO:0007669"/>
    <property type="project" value="TreeGrafter"/>
</dbReference>
<dbReference type="GO" id="GO:0019957">
    <property type="term" value="F:C-C chemokine binding"/>
    <property type="evidence" value="ECO:0007669"/>
    <property type="project" value="TreeGrafter"/>
</dbReference>
<dbReference type="RefSeq" id="YP_009173955.1">
    <property type="nucleotide sequence ID" value="NC_028099.1"/>
</dbReference>
<dbReference type="Pfam" id="PF00001">
    <property type="entry name" value="7tm_1"/>
    <property type="match status" value="1"/>
</dbReference>
<feature type="domain" description="G-protein coupled receptors family 1 profile" evidence="10">
    <location>
        <begin position="66"/>
        <end position="322"/>
    </location>
</feature>
<keyword evidence="3 9" id="KW-1133">Transmembrane helix</keyword>
<comment type="subcellular location">
    <subcellularLocation>
        <location evidence="1">Membrane</location>
        <topology evidence="1">Multi-pass membrane protein</topology>
    </subcellularLocation>
</comment>
<evidence type="ECO:0000313" key="11">
    <source>
        <dbReference type="EMBL" id="ALE14790.1"/>
    </source>
</evidence>
<dbReference type="KEGG" id="vg:26100469"/>
<evidence type="ECO:0000313" key="12">
    <source>
        <dbReference type="Proteomes" id="UP000152314"/>
    </source>
</evidence>
<dbReference type="PANTHER" id="PTHR10489">
    <property type="entry name" value="CELL ADHESION MOLECULE"/>
    <property type="match status" value="1"/>
</dbReference>
<keyword evidence="2 9" id="KW-0812">Transmembrane</keyword>
<evidence type="ECO:0000256" key="9">
    <source>
        <dbReference type="SAM" id="Phobius"/>
    </source>
</evidence>
<keyword evidence="8" id="KW-0807">Transducer</keyword>
<reference evidence="11 12" key="1">
    <citation type="journal article" date="2015" name="Genome Announc.">
        <title>First Complete Genome Sequence of Felis catus Gammaherpesvirus 1.</title>
        <authorList>
            <person name="Troyer R.M."/>
            <person name="Lee J.S."/>
            <person name="Vuyisich M."/>
            <person name="Chain P."/>
            <person name="Lo C.C."/>
            <person name="Kronmiller B."/>
            <person name="Bracha S."/>
            <person name="Avery A.C."/>
            <person name="VandeWoude S."/>
        </authorList>
    </citation>
    <scope>NUCLEOTIDE SEQUENCE [LARGE SCALE GENOMIC DNA]</scope>
    <source>
        <strain evidence="11">31286</strain>
    </source>
</reference>
<dbReference type="Proteomes" id="UP000152314">
    <property type="component" value="Segment"/>
</dbReference>
<dbReference type="PANTHER" id="PTHR10489:SF689">
    <property type="entry name" value="C-X-C CHEMOKINE RECEPTOR TYPE 2"/>
    <property type="match status" value="1"/>
</dbReference>
<dbReference type="SUPFAM" id="SSF81321">
    <property type="entry name" value="Family A G protein-coupled receptor-like"/>
    <property type="match status" value="1"/>
</dbReference>
<sequence length="341" mass="39020">MQSYLNVGADELASIFGDYNDSNNYNYSEYNNGDEAHTKPCYSTRWVSLGFKFWFLIFVLCCACIGNIWLLFQIFRSRFYRICHVLLCALCCNALVGCAYILFHMLEVFASVLSSWFCKIEALLQGFYMLFGILIICCMCFDTWVAIWFPSFKSREPVLTGFKCCVVIAALAAIMSVPKVLYVGVLRVSTVSTSSKTPPHNGQCYVMKGLETSQLLRVFNITSSVTGFLLPLLFLLLFYGMCLYKLLHSKFKARIAAMRTMICIIFFFLLFYGPMYCVMMYDTLMRLGYVPDTCTSRTWIDLLKSCLECFSTMFIVIIPIINACFSSQLRQKLLRSPTISL</sequence>
<evidence type="ECO:0000256" key="5">
    <source>
        <dbReference type="ARBA" id="ARBA00023136"/>
    </source>
</evidence>
<feature type="transmembrane region" description="Helical" evidence="9">
    <location>
        <begin position="161"/>
        <end position="185"/>
    </location>
</feature>
<evidence type="ECO:0000256" key="1">
    <source>
        <dbReference type="ARBA" id="ARBA00004141"/>
    </source>
</evidence>
<evidence type="ECO:0000256" key="4">
    <source>
        <dbReference type="ARBA" id="ARBA00023040"/>
    </source>
</evidence>
<dbReference type="PROSITE" id="PS50262">
    <property type="entry name" value="G_PROTEIN_RECEP_F1_2"/>
    <property type="match status" value="1"/>
</dbReference>